<dbReference type="PRINTS" id="PR00686">
    <property type="entry name" value="TIFACTORIID"/>
</dbReference>
<sequence length="381" mass="42809">MGECSFLLYGLPCFLSFGPFPRLLTVFDHLNSFKKGSSRKTLYKGPFKARIFLAFFKRPVGSWLNMSEGSGQQFEQHSFVHKGRTIDYAIVNLVASGGLNANLDLYNLAMSVPNIEYEPEQFPGAILKMKEPKVSMLLFKNGKIICSGASAQSQIDVAIKKANKMINEIQPSVKILKTIEYEVVNLVATGNLHQNLDLFATAMQLENVEYEPEQFPGAILRMDDPKLTMLLFKNGKVICAGAKNEKEMIRGLETADDLVRGMKSGATPRKKKAEMEEEDEEDDFDDDEEMEAAPAPAPAVKTAPAKKAPAKKAHVVEEDEDEEEKDDKESDDDDMDEEENEDEIDLSPIKGKNRKRPVVVEEDEDEDIEEEEEKEDDEDKL</sequence>
<comment type="similarity">
    <text evidence="1 5">Belongs to the TBP family.</text>
</comment>
<dbReference type="GO" id="GO:0003677">
    <property type="term" value="F:DNA binding"/>
    <property type="evidence" value="ECO:0007669"/>
    <property type="project" value="UniProtKB-KW"/>
</dbReference>
<dbReference type="PANTHER" id="PTHR10126">
    <property type="entry name" value="TATA-BOX BINDING PROTEIN"/>
    <property type="match status" value="1"/>
</dbReference>
<feature type="repeat" description="1" evidence="5">
    <location>
        <begin position="90"/>
        <end position="166"/>
    </location>
</feature>
<evidence type="ECO:0000256" key="4">
    <source>
        <dbReference type="ARBA" id="ARBA00023163"/>
    </source>
</evidence>
<evidence type="ECO:0000256" key="5">
    <source>
        <dbReference type="HAMAP-Rule" id="MF_00408"/>
    </source>
</evidence>
<evidence type="ECO:0000256" key="3">
    <source>
        <dbReference type="ARBA" id="ARBA00023125"/>
    </source>
</evidence>
<accession>A0A8T4CAZ3</accession>
<feature type="compositionally biased region" description="Low complexity" evidence="6">
    <location>
        <begin position="292"/>
        <end position="307"/>
    </location>
</feature>
<feature type="region of interest" description="Disordered" evidence="6">
    <location>
        <begin position="259"/>
        <end position="381"/>
    </location>
</feature>
<keyword evidence="2 5" id="KW-0677">Repeat</keyword>
<feature type="compositionally biased region" description="Acidic residues" evidence="6">
    <location>
        <begin position="360"/>
        <end position="381"/>
    </location>
</feature>
<protein>
    <recommendedName>
        <fullName evidence="5">TATA-box-binding protein</fullName>
    </recommendedName>
    <alternativeName>
        <fullName evidence="5">Box A-binding protein</fullName>
        <shortName evidence="5">BAP</shortName>
    </alternativeName>
    <alternativeName>
        <fullName evidence="5">TATA sequence-binding protein</fullName>
        <shortName evidence="5">TBP</shortName>
    </alternativeName>
    <alternativeName>
        <fullName evidence="5">TATA-box factor</fullName>
    </alternativeName>
</protein>
<dbReference type="AlphaFoldDB" id="A0A8T4CAZ3"/>
<keyword evidence="3 5" id="KW-0238">DNA-binding</keyword>
<dbReference type="SUPFAM" id="SSF55945">
    <property type="entry name" value="TATA-box binding protein-like"/>
    <property type="match status" value="2"/>
</dbReference>
<dbReference type="EMBL" id="VGJJ01000010">
    <property type="protein sequence ID" value="MBM3282118.1"/>
    <property type="molecule type" value="Genomic_DNA"/>
</dbReference>
<dbReference type="GO" id="GO:0003700">
    <property type="term" value="F:DNA-binding transcription factor activity"/>
    <property type="evidence" value="ECO:0007669"/>
    <property type="project" value="UniProtKB-UniRule"/>
</dbReference>
<feature type="compositionally biased region" description="Acidic residues" evidence="6">
    <location>
        <begin position="275"/>
        <end position="291"/>
    </location>
</feature>
<keyword evidence="5" id="KW-0805">Transcription regulation</keyword>
<dbReference type="Gene3D" id="3.30.310.10">
    <property type="entry name" value="TATA-Binding Protein"/>
    <property type="match status" value="2"/>
</dbReference>
<evidence type="ECO:0000256" key="1">
    <source>
        <dbReference type="ARBA" id="ARBA00005560"/>
    </source>
</evidence>
<evidence type="ECO:0000256" key="6">
    <source>
        <dbReference type="SAM" id="MobiDB-lite"/>
    </source>
</evidence>
<feature type="compositionally biased region" description="Acidic residues" evidence="6">
    <location>
        <begin position="317"/>
        <end position="345"/>
    </location>
</feature>
<comment type="function">
    <text evidence="5">General factor that plays a role in the activation of archaeal genes transcribed by RNA polymerase. Binds specifically to the TATA box promoter element which lies close to the position of transcription initiation.</text>
</comment>
<organism evidence="7 8">
    <name type="scientific">Candidatus Iainarchaeum sp</name>
    <dbReference type="NCBI Taxonomy" id="3101447"/>
    <lineage>
        <taxon>Archaea</taxon>
        <taxon>Candidatus Iainarchaeota</taxon>
        <taxon>Candidatus Iainarchaeia</taxon>
        <taxon>Candidatus Iainarchaeales</taxon>
        <taxon>Candidatus Iainarchaeaceae</taxon>
        <taxon>Candidatus Iainarchaeum</taxon>
    </lineage>
</organism>
<feature type="repeat" description="2" evidence="5">
    <location>
        <begin position="183"/>
        <end position="259"/>
    </location>
</feature>
<keyword evidence="4 5" id="KW-0804">Transcription</keyword>
<dbReference type="InterPro" id="IPR012295">
    <property type="entry name" value="TBP_dom_sf"/>
</dbReference>
<dbReference type="GO" id="GO:0006352">
    <property type="term" value="P:DNA-templated transcription initiation"/>
    <property type="evidence" value="ECO:0007669"/>
    <property type="project" value="InterPro"/>
</dbReference>
<dbReference type="Proteomes" id="UP000774699">
    <property type="component" value="Unassembled WGS sequence"/>
</dbReference>
<dbReference type="Pfam" id="PF00352">
    <property type="entry name" value="TBP"/>
    <property type="match status" value="2"/>
</dbReference>
<name>A0A8T4CAZ3_9ARCH</name>
<dbReference type="HAMAP" id="MF_00408">
    <property type="entry name" value="TATA_bind_prot_arch"/>
    <property type="match status" value="1"/>
</dbReference>
<reference evidence="7" key="1">
    <citation type="submission" date="2019-03" db="EMBL/GenBank/DDBJ databases">
        <title>Lake Tanganyika Metagenome-Assembled Genomes (MAGs).</title>
        <authorList>
            <person name="Tran P."/>
        </authorList>
    </citation>
    <scope>NUCLEOTIDE SEQUENCE</scope>
    <source>
        <strain evidence="7">M_DeepCast_50m_m2_156</strain>
    </source>
</reference>
<dbReference type="InterPro" id="IPR000814">
    <property type="entry name" value="TBP"/>
</dbReference>
<evidence type="ECO:0000313" key="8">
    <source>
        <dbReference type="Proteomes" id="UP000774699"/>
    </source>
</evidence>
<gene>
    <name evidence="5" type="primary">tbp</name>
    <name evidence="7" type="ORF">FJY86_02130</name>
</gene>
<comment type="caution">
    <text evidence="7">The sequence shown here is derived from an EMBL/GenBank/DDBJ whole genome shotgun (WGS) entry which is preliminary data.</text>
</comment>
<proteinExistence type="inferred from homology"/>
<evidence type="ECO:0000256" key="2">
    <source>
        <dbReference type="ARBA" id="ARBA00022737"/>
    </source>
</evidence>
<evidence type="ECO:0000313" key="7">
    <source>
        <dbReference type="EMBL" id="MBM3282118.1"/>
    </source>
</evidence>